<sequence>MAMFDLSPADLLDYRPEVAEPADFDAFWLRTLTAARQHESAAELTPYDALLPGVRVTDVRFSGYDGQPVAAWLVEPAGAEGPRPCVVQFIGYGGGRGRPHEWLLWPAAGYAVLVVDSRGQGDGDTPDLAGDTTPHHSGLMTRGVLDPELYYYRRLFTDAVRAVDLAATLPGVDPARVVVAGASQGGGIAQAVAGLHPGVAAALIDVPFLTHFRRASEITDSYPYQELSVFCATNRDRVEQVFDTLSYFDGVNFAARATAPALYSVGLMDDVCPPSTVYAAYNRYGGPKTMQVWSYNRHEGGGSFQSPVQLRWLRELFG</sequence>
<protein>
    <submittedName>
        <fullName evidence="2">Acetylxylan esterase</fullName>
    </submittedName>
</protein>
<accession>A0ABT1DVM6</accession>
<feature type="domain" description="Acetyl xylan esterase" evidence="1">
    <location>
        <begin position="1"/>
        <end position="315"/>
    </location>
</feature>
<keyword evidence="3" id="KW-1185">Reference proteome</keyword>
<dbReference type="SUPFAM" id="SSF53474">
    <property type="entry name" value="alpha/beta-Hydrolases"/>
    <property type="match status" value="1"/>
</dbReference>
<evidence type="ECO:0000313" key="2">
    <source>
        <dbReference type="EMBL" id="MCO8273701.1"/>
    </source>
</evidence>
<dbReference type="InterPro" id="IPR008391">
    <property type="entry name" value="AXE1_dom"/>
</dbReference>
<name>A0ABT1DVM6_9ACTN</name>
<organism evidence="2 3">
    <name type="scientific">Paractinoplanes aksuensis</name>
    <dbReference type="NCBI Taxonomy" id="2939490"/>
    <lineage>
        <taxon>Bacteria</taxon>
        <taxon>Bacillati</taxon>
        <taxon>Actinomycetota</taxon>
        <taxon>Actinomycetes</taxon>
        <taxon>Micromonosporales</taxon>
        <taxon>Micromonosporaceae</taxon>
        <taxon>Paractinoplanes</taxon>
    </lineage>
</organism>
<dbReference type="PANTHER" id="PTHR40111:SF1">
    <property type="entry name" value="CEPHALOSPORIN-C DEACETYLASE"/>
    <property type="match status" value="1"/>
</dbReference>
<evidence type="ECO:0000313" key="3">
    <source>
        <dbReference type="Proteomes" id="UP001523369"/>
    </source>
</evidence>
<dbReference type="InterPro" id="IPR039069">
    <property type="entry name" value="CE7"/>
</dbReference>
<gene>
    <name evidence="2" type="ORF">M1L60_24195</name>
</gene>
<dbReference type="Proteomes" id="UP001523369">
    <property type="component" value="Unassembled WGS sequence"/>
</dbReference>
<dbReference type="PANTHER" id="PTHR40111">
    <property type="entry name" value="CEPHALOSPORIN-C DEACETYLASE"/>
    <property type="match status" value="1"/>
</dbReference>
<dbReference type="Pfam" id="PF05448">
    <property type="entry name" value="AXE1"/>
    <property type="match status" value="1"/>
</dbReference>
<comment type="caution">
    <text evidence="2">The sequence shown here is derived from an EMBL/GenBank/DDBJ whole genome shotgun (WGS) entry which is preliminary data.</text>
</comment>
<evidence type="ECO:0000259" key="1">
    <source>
        <dbReference type="Pfam" id="PF05448"/>
    </source>
</evidence>
<dbReference type="RefSeq" id="WP_253239780.1">
    <property type="nucleotide sequence ID" value="NZ_JAMYJR010000027.1"/>
</dbReference>
<dbReference type="EMBL" id="JAMYJR010000027">
    <property type="protein sequence ID" value="MCO8273701.1"/>
    <property type="molecule type" value="Genomic_DNA"/>
</dbReference>
<proteinExistence type="predicted"/>
<reference evidence="2 3" key="1">
    <citation type="submission" date="2022-06" db="EMBL/GenBank/DDBJ databases">
        <title>New Species of the Genus Actinoplanes, ActinopZanes ferrugineus.</title>
        <authorList>
            <person name="Ding P."/>
        </authorList>
    </citation>
    <scope>NUCLEOTIDE SEQUENCE [LARGE SCALE GENOMIC DNA]</scope>
    <source>
        <strain evidence="2 3">TRM88003</strain>
    </source>
</reference>
<dbReference type="Gene3D" id="3.40.50.1820">
    <property type="entry name" value="alpha/beta hydrolase"/>
    <property type="match status" value="1"/>
</dbReference>
<dbReference type="InterPro" id="IPR029058">
    <property type="entry name" value="AB_hydrolase_fold"/>
</dbReference>